<reference evidence="9" key="3">
    <citation type="submission" date="2020-09" db="EMBL/GenBank/DDBJ databases">
        <authorList>
            <person name="Sun Q."/>
            <person name="Zhou Y."/>
        </authorList>
    </citation>
    <scope>NUCLEOTIDE SEQUENCE</scope>
    <source>
        <strain evidence="9">CGMCC 1.14984</strain>
    </source>
</reference>
<dbReference type="PANTHER" id="PTHR30563:SF0">
    <property type="entry name" value="DNA RECOMBINATION PROTEIN RMUC"/>
    <property type="match status" value="1"/>
</dbReference>
<evidence type="ECO:0000313" key="10">
    <source>
        <dbReference type="EMBL" id="NHK28418.1"/>
    </source>
</evidence>
<comment type="function">
    <text evidence="1">Involved in DNA recombination.</text>
</comment>
<keyword evidence="8" id="KW-0732">Signal</keyword>
<evidence type="ECO:0000256" key="5">
    <source>
        <dbReference type="ARBA" id="ARBA00023172"/>
    </source>
</evidence>
<keyword evidence="7" id="KW-0812">Transmembrane</keyword>
<dbReference type="Proteomes" id="UP000621856">
    <property type="component" value="Unassembled WGS sequence"/>
</dbReference>
<keyword evidence="12" id="KW-1185">Reference proteome</keyword>
<reference evidence="10 12" key="2">
    <citation type="submission" date="2020-02" db="EMBL/GenBank/DDBJ databases">
        <title>Genome sequence of Parvularcula flava strain NH6-79.</title>
        <authorList>
            <person name="Abdul Karim M.H."/>
            <person name="Lam M.Q."/>
            <person name="Chen S.J."/>
            <person name="Yahya A."/>
            <person name="Shahir S."/>
            <person name="Shamsir M.S."/>
            <person name="Chong C.S."/>
        </authorList>
    </citation>
    <scope>NUCLEOTIDE SEQUENCE [LARGE SCALE GENOMIC DNA]</scope>
    <source>
        <strain evidence="10 12">NH6-79</strain>
    </source>
</reference>
<comment type="caution">
    <text evidence="9">The sequence shown here is derived from an EMBL/GenBank/DDBJ whole genome shotgun (WGS) entry which is preliminary data.</text>
</comment>
<evidence type="ECO:0000256" key="1">
    <source>
        <dbReference type="ARBA" id="ARBA00003416"/>
    </source>
</evidence>
<keyword evidence="7" id="KW-1133">Transmembrane helix</keyword>
<keyword evidence="7" id="KW-0472">Membrane</keyword>
<feature type="region of interest" description="Disordered" evidence="6">
    <location>
        <begin position="470"/>
        <end position="490"/>
    </location>
</feature>
<keyword evidence="4" id="KW-0175">Coiled coil</keyword>
<sequence>MNHHAAFLSLSVLFMPAGAASGFDAVSLAGWAVAILFLIVAIVAWLRGSKASARANEIERELVRSASRLEEYDGLKDALEHERTASEKLRTDHAVIEARLQERERALAELRTRMENDFSAMASAMLNQTHETFLKRANETFERHQEATKADAEKRRQSIDEMVRPMKDSLVRYEEGLRELRDHNKKAQGALTSQIEVLARSAESIKGEASKLATALRSGSRTRGRWGEEQLRNVVEMTGLSSYVDFTEQLSLSEEGRAKQPDMVVSLPGERVIAVDSKVSLNAYLEAAEQTDDAQRTVYLAKHAEEIWTHVKGLASKNYAEALKKQGSLDFVVMFIPGENFYAAAMEHRPTLFQEAFDRGILIATPTSLIAILKSIAYGWRQEKAAENAHKVADMAKDLYAAMCKMGSNLQALGKSLETSVKRYNDTIGNIEGRVMPKARRFAEFEMPGTEKDVPEIEPVEADVREISAGRDLFLDAPDGERDDGDRKTG</sequence>
<dbReference type="RefSeq" id="WP_155140410.1">
    <property type="nucleotide sequence ID" value="NZ_BMGZ01000002.1"/>
</dbReference>
<dbReference type="Proteomes" id="UP000818603">
    <property type="component" value="Unassembled WGS sequence"/>
</dbReference>
<protein>
    <recommendedName>
        <fullName evidence="3">DNA recombination protein RmuC homolog</fullName>
    </recommendedName>
</protein>
<evidence type="ECO:0000313" key="9">
    <source>
        <dbReference type="EMBL" id="GGH98414.1"/>
    </source>
</evidence>
<dbReference type="GO" id="GO:0006310">
    <property type="term" value="P:DNA recombination"/>
    <property type="evidence" value="ECO:0007669"/>
    <property type="project" value="UniProtKB-KW"/>
</dbReference>
<dbReference type="AlphaFoldDB" id="A0A8J3A7K4"/>
<name>A0A8J3A7K4_9PROT</name>
<evidence type="ECO:0000256" key="3">
    <source>
        <dbReference type="ARBA" id="ARBA00021840"/>
    </source>
</evidence>
<proteinExistence type="inferred from homology"/>
<evidence type="ECO:0000313" key="11">
    <source>
        <dbReference type="Proteomes" id="UP000621856"/>
    </source>
</evidence>
<evidence type="ECO:0000313" key="12">
    <source>
        <dbReference type="Proteomes" id="UP000818603"/>
    </source>
</evidence>
<gene>
    <name evidence="10" type="primary">rmuC</name>
    <name evidence="10" type="ORF">FF098_010920</name>
    <name evidence="9" type="ORF">GCM10011355_21950</name>
</gene>
<evidence type="ECO:0000256" key="7">
    <source>
        <dbReference type="SAM" id="Phobius"/>
    </source>
</evidence>
<keyword evidence="5" id="KW-0233">DNA recombination</keyword>
<organism evidence="9 11">
    <name type="scientific">Aquisalinus luteolus</name>
    <dbReference type="NCBI Taxonomy" id="1566827"/>
    <lineage>
        <taxon>Bacteria</taxon>
        <taxon>Pseudomonadati</taxon>
        <taxon>Pseudomonadota</taxon>
        <taxon>Alphaproteobacteria</taxon>
        <taxon>Parvularculales</taxon>
        <taxon>Parvularculaceae</taxon>
        <taxon>Aquisalinus</taxon>
    </lineage>
</organism>
<dbReference type="Pfam" id="PF02646">
    <property type="entry name" value="RmuC"/>
    <property type="match status" value="1"/>
</dbReference>
<accession>A0A8J3A7K4</accession>
<reference evidence="9" key="1">
    <citation type="journal article" date="2014" name="Int. J. Syst. Evol. Microbiol.">
        <title>Complete genome sequence of Corynebacterium casei LMG S-19264T (=DSM 44701T), isolated from a smear-ripened cheese.</title>
        <authorList>
            <consortium name="US DOE Joint Genome Institute (JGI-PGF)"/>
            <person name="Walter F."/>
            <person name="Albersmeier A."/>
            <person name="Kalinowski J."/>
            <person name="Ruckert C."/>
        </authorList>
    </citation>
    <scope>NUCLEOTIDE SEQUENCE</scope>
    <source>
        <strain evidence="9">CGMCC 1.14984</strain>
    </source>
</reference>
<dbReference type="InterPro" id="IPR003798">
    <property type="entry name" value="DNA_recombination_RmuC"/>
</dbReference>
<evidence type="ECO:0000256" key="6">
    <source>
        <dbReference type="SAM" id="MobiDB-lite"/>
    </source>
</evidence>
<evidence type="ECO:0000256" key="8">
    <source>
        <dbReference type="SAM" id="SignalP"/>
    </source>
</evidence>
<comment type="similarity">
    <text evidence="2">Belongs to the RmuC family.</text>
</comment>
<dbReference type="EMBL" id="VCJR02000002">
    <property type="protein sequence ID" value="NHK28418.1"/>
    <property type="molecule type" value="Genomic_DNA"/>
</dbReference>
<evidence type="ECO:0000256" key="4">
    <source>
        <dbReference type="ARBA" id="ARBA00023054"/>
    </source>
</evidence>
<dbReference type="PANTHER" id="PTHR30563">
    <property type="entry name" value="DNA RECOMBINATION PROTEIN RMUC"/>
    <property type="match status" value="1"/>
</dbReference>
<evidence type="ECO:0000256" key="2">
    <source>
        <dbReference type="ARBA" id="ARBA00009840"/>
    </source>
</evidence>
<feature type="chain" id="PRO_5035282804" description="DNA recombination protein RmuC homolog" evidence="8">
    <location>
        <begin position="20"/>
        <end position="490"/>
    </location>
</feature>
<feature type="signal peptide" evidence="8">
    <location>
        <begin position="1"/>
        <end position="19"/>
    </location>
</feature>
<feature type="transmembrane region" description="Helical" evidence="7">
    <location>
        <begin position="29"/>
        <end position="46"/>
    </location>
</feature>
<dbReference type="EMBL" id="BMGZ01000002">
    <property type="protein sequence ID" value="GGH98414.1"/>
    <property type="molecule type" value="Genomic_DNA"/>
</dbReference>